<keyword evidence="1" id="KW-0812">Transmembrane</keyword>
<organism evidence="2 3">
    <name type="scientific">Spirosoma liriopis</name>
    <dbReference type="NCBI Taxonomy" id="2937440"/>
    <lineage>
        <taxon>Bacteria</taxon>
        <taxon>Pseudomonadati</taxon>
        <taxon>Bacteroidota</taxon>
        <taxon>Cytophagia</taxon>
        <taxon>Cytophagales</taxon>
        <taxon>Cytophagaceae</taxon>
        <taxon>Spirosoma</taxon>
    </lineage>
</organism>
<comment type="caution">
    <text evidence="2">The sequence shown here is derived from an EMBL/GenBank/DDBJ whole genome shotgun (WGS) entry which is preliminary data.</text>
</comment>
<sequence>MSVLTIFGLAAVAVSLVCYFLQARSRWWVLGFALSCILGAVYGFLANWYWFSLFEGIWAVRGFIRLYQQSRAD</sequence>
<dbReference type="Proteomes" id="UP001202180">
    <property type="component" value="Unassembled WGS sequence"/>
</dbReference>
<keyword evidence="1" id="KW-1133">Transmembrane helix</keyword>
<reference evidence="2 3" key="1">
    <citation type="submission" date="2022-04" db="EMBL/GenBank/DDBJ databases">
        <title>Spirosoma sp. strain RP8 genome sequencing and assembly.</title>
        <authorList>
            <person name="Jung Y."/>
        </authorList>
    </citation>
    <scope>NUCLEOTIDE SEQUENCE [LARGE SCALE GENOMIC DNA]</scope>
    <source>
        <strain evidence="2 3">RP8</strain>
    </source>
</reference>
<name>A0ABT0HE45_9BACT</name>
<accession>A0ABT0HE45</accession>
<evidence type="ECO:0008006" key="4">
    <source>
        <dbReference type="Google" id="ProtNLM"/>
    </source>
</evidence>
<keyword evidence="1" id="KW-0472">Membrane</keyword>
<proteinExistence type="predicted"/>
<evidence type="ECO:0000256" key="1">
    <source>
        <dbReference type="SAM" id="Phobius"/>
    </source>
</evidence>
<evidence type="ECO:0000313" key="3">
    <source>
        <dbReference type="Proteomes" id="UP001202180"/>
    </source>
</evidence>
<feature type="transmembrane region" description="Helical" evidence="1">
    <location>
        <begin position="28"/>
        <end position="51"/>
    </location>
</feature>
<gene>
    <name evidence="2" type="ORF">M0L20_01120</name>
</gene>
<dbReference type="RefSeq" id="WP_248475266.1">
    <property type="nucleotide sequence ID" value="NZ_JALPRF010000001.1"/>
</dbReference>
<keyword evidence="3" id="KW-1185">Reference proteome</keyword>
<protein>
    <recommendedName>
        <fullName evidence="4">DUF4175 domain-containing protein</fullName>
    </recommendedName>
</protein>
<dbReference type="EMBL" id="JALPRF010000001">
    <property type="protein sequence ID" value="MCK8490429.1"/>
    <property type="molecule type" value="Genomic_DNA"/>
</dbReference>
<evidence type="ECO:0000313" key="2">
    <source>
        <dbReference type="EMBL" id="MCK8490429.1"/>
    </source>
</evidence>